<organism evidence="1 2">
    <name type="scientific">Carnobacterium divergens DSM 20623</name>
    <dbReference type="NCBI Taxonomy" id="1449336"/>
    <lineage>
        <taxon>Bacteria</taxon>
        <taxon>Bacillati</taxon>
        <taxon>Bacillota</taxon>
        <taxon>Bacilli</taxon>
        <taxon>Lactobacillales</taxon>
        <taxon>Carnobacteriaceae</taxon>
        <taxon>Carnobacterium</taxon>
    </lineage>
</organism>
<dbReference type="AlphaFoldDB" id="A0A0R2HWU7"/>
<dbReference type="Proteomes" id="UP000051658">
    <property type="component" value="Unassembled WGS sequence"/>
</dbReference>
<dbReference type="EMBL" id="JQBS01000017">
    <property type="protein sequence ID" value="KRN57000.1"/>
    <property type="molecule type" value="Genomic_DNA"/>
</dbReference>
<protein>
    <submittedName>
        <fullName evidence="1">Uncharacterized protein</fullName>
    </submittedName>
</protein>
<evidence type="ECO:0000313" key="2">
    <source>
        <dbReference type="Proteomes" id="UP000051658"/>
    </source>
</evidence>
<reference evidence="1 2" key="1">
    <citation type="journal article" date="2015" name="Genome Announc.">
        <title>Expanding the biotechnology potential of lactobacilli through comparative genomics of 213 strains and associated genera.</title>
        <authorList>
            <person name="Sun Z."/>
            <person name="Harris H.M."/>
            <person name="McCann A."/>
            <person name="Guo C."/>
            <person name="Argimon S."/>
            <person name="Zhang W."/>
            <person name="Yang X."/>
            <person name="Jeffery I.B."/>
            <person name="Cooney J.C."/>
            <person name="Kagawa T.F."/>
            <person name="Liu W."/>
            <person name="Song Y."/>
            <person name="Salvetti E."/>
            <person name="Wrobel A."/>
            <person name="Rasinkangas P."/>
            <person name="Parkhill J."/>
            <person name="Rea M.C."/>
            <person name="O'Sullivan O."/>
            <person name="Ritari J."/>
            <person name="Douillard F.P."/>
            <person name="Paul Ross R."/>
            <person name="Yang R."/>
            <person name="Briner A.E."/>
            <person name="Felis G.E."/>
            <person name="de Vos W.M."/>
            <person name="Barrangou R."/>
            <person name="Klaenhammer T.R."/>
            <person name="Caufield P.W."/>
            <person name="Cui Y."/>
            <person name="Zhang H."/>
            <person name="O'Toole P.W."/>
        </authorList>
    </citation>
    <scope>NUCLEOTIDE SEQUENCE [LARGE SCALE GENOMIC DNA]</scope>
    <source>
        <strain evidence="1 2">DSM 20623</strain>
    </source>
</reference>
<comment type="caution">
    <text evidence="1">The sequence shown here is derived from an EMBL/GenBank/DDBJ whole genome shotgun (WGS) entry which is preliminary data.</text>
</comment>
<evidence type="ECO:0000313" key="1">
    <source>
        <dbReference type="EMBL" id="KRN57000.1"/>
    </source>
</evidence>
<proteinExistence type="predicted"/>
<sequence>MKKIEDYWNDVLIYSVVFTTIEERMISKILIFPMDYTMEDIHTSIMTNFENIKCVDSVDEYMFGMALKNKTIGKSAC</sequence>
<accession>A0A0R2HWU7</accession>
<gene>
    <name evidence="1" type="ORF">IV74_GL000650</name>
</gene>
<dbReference type="PATRIC" id="fig|1449336.4.peg.664"/>
<keyword evidence="2" id="KW-1185">Reference proteome</keyword>
<dbReference type="GeneID" id="89587941"/>
<name>A0A0R2HWU7_CARDV</name>
<dbReference type="RefSeq" id="WP_034571952.1">
    <property type="nucleotide sequence ID" value="NZ_JQBS01000017.1"/>
</dbReference>